<dbReference type="InterPro" id="IPR038366">
    <property type="entry name" value="Znf_CppX_C4_sf"/>
</dbReference>
<name>A0A1G9RSW9_ALLAB</name>
<dbReference type="GO" id="GO:0016887">
    <property type="term" value="F:ATP hydrolysis activity"/>
    <property type="evidence" value="ECO:0007669"/>
    <property type="project" value="InterPro"/>
</dbReference>
<dbReference type="Pfam" id="PF07724">
    <property type="entry name" value="AAA_2"/>
    <property type="match status" value="1"/>
</dbReference>
<dbReference type="Pfam" id="PF06689">
    <property type="entry name" value="zf-C4_ClpX"/>
    <property type="match status" value="1"/>
</dbReference>
<comment type="subunit">
    <text evidence="6">Component of the ClpX-ClpP complex. Forms a hexameric ring that, in the presence of ATP, binds to fourteen ClpP subunits assembled into a disk-like structure with a central cavity, resembling the structure of eukaryotic proteasomes.</text>
</comment>
<evidence type="ECO:0000256" key="6">
    <source>
        <dbReference type="HAMAP-Rule" id="MF_00175"/>
    </source>
</evidence>
<dbReference type="GO" id="GO:0051301">
    <property type="term" value="P:cell division"/>
    <property type="evidence" value="ECO:0007669"/>
    <property type="project" value="TreeGrafter"/>
</dbReference>
<dbReference type="Gene3D" id="1.10.8.60">
    <property type="match status" value="1"/>
</dbReference>
<evidence type="ECO:0000313" key="9">
    <source>
        <dbReference type="EMBL" id="SDM26170.1"/>
    </source>
</evidence>
<dbReference type="InterPro" id="IPR003959">
    <property type="entry name" value="ATPase_AAA_core"/>
</dbReference>
<dbReference type="HAMAP" id="MF_00175">
    <property type="entry name" value="ClpX"/>
    <property type="match status" value="1"/>
</dbReference>
<keyword evidence="9" id="KW-0378">Hydrolase</keyword>
<dbReference type="Gene3D" id="3.40.50.300">
    <property type="entry name" value="P-loop containing nucleotide triphosphate hydrolases"/>
    <property type="match status" value="1"/>
</dbReference>
<dbReference type="GO" id="GO:0140662">
    <property type="term" value="F:ATP-dependent protein folding chaperone"/>
    <property type="evidence" value="ECO:0007669"/>
    <property type="project" value="InterPro"/>
</dbReference>
<dbReference type="EMBL" id="LT629701">
    <property type="protein sequence ID" value="SDM26170.1"/>
    <property type="molecule type" value="Genomic_DNA"/>
</dbReference>
<evidence type="ECO:0000256" key="1">
    <source>
        <dbReference type="ARBA" id="ARBA00022723"/>
    </source>
</evidence>
<dbReference type="GO" id="GO:0051603">
    <property type="term" value="P:proteolysis involved in protein catabolic process"/>
    <property type="evidence" value="ECO:0007669"/>
    <property type="project" value="TreeGrafter"/>
</dbReference>
<evidence type="ECO:0000256" key="5">
    <source>
        <dbReference type="ARBA" id="ARBA00023186"/>
    </source>
</evidence>
<proteinExistence type="inferred from homology"/>
<feature type="binding site" evidence="6 7">
    <location>
        <position position="31"/>
    </location>
    <ligand>
        <name>Zn(2+)</name>
        <dbReference type="ChEBI" id="CHEBI:29105"/>
    </ligand>
</feature>
<dbReference type="CDD" id="cd19497">
    <property type="entry name" value="RecA-like_ClpX"/>
    <property type="match status" value="1"/>
</dbReference>
<reference evidence="9 10" key="1">
    <citation type="submission" date="2016-10" db="EMBL/GenBank/DDBJ databases">
        <authorList>
            <person name="de Groot N.N."/>
        </authorList>
    </citation>
    <scope>NUCLEOTIDE SEQUENCE [LARGE SCALE GENOMIC DNA]</scope>
    <source>
        <strain evidence="9 10">DSM 44149</strain>
    </source>
</reference>
<evidence type="ECO:0000256" key="2">
    <source>
        <dbReference type="ARBA" id="ARBA00022741"/>
    </source>
</evidence>
<keyword evidence="1 6" id="KW-0479">Metal-binding</keyword>
<dbReference type="STRING" id="211114.SAMN04489726_0651"/>
<dbReference type="SMART" id="SM00994">
    <property type="entry name" value="zf-C4_ClpX"/>
    <property type="match status" value="1"/>
</dbReference>
<feature type="domain" description="ClpX-type ZB" evidence="8">
    <location>
        <begin position="1"/>
        <end position="50"/>
    </location>
</feature>
<feature type="binding site" evidence="6 7">
    <location>
        <position position="11"/>
    </location>
    <ligand>
        <name>Zn(2+)</name>
        <dbReference type="ChEBI" id="CHEBI:29105"/>
    </ligand>
</feature>
<dbReference type="Gene3D" id="6.20.220.10">
    <property type="entry name" value="ClpX chaperone, C4-type zinc finger domain"/>
    <property type="match status" value="1"/>
</dbReference>
<organism evidence="9 10">
    <name type="scientific">Allokutzneria albata</name>
    <name type="common">Kibdelosporangium albatum</name>
    <dbReference type="NCBI Taxonomy" id="211114"/>
    <lineage>
        <taxon>Bacteria</taxon>
        <taxon>Bacillati</taxon>
        <taxon>Actinomycetota</taxon>
        <taxon>Actinomycetes</taxon>
        <taxon>Pseudonocardiales</taxon>
        <taxon>Pseudonocardiaceae</taxon>
        <taxon>Allokutzneria</taxon>
    </lineage>
</organism>
<dbReference type="GO" id="GO:0008233">
    <property type="term" value="F:peptidase activity"/>
    <property type="evidence" value="ECO:0007669"/>
    <property type="project" value="UniProtKB-KW"/>
</dbReference>
<keyword evidence="4 6" id="KW-0067">ATP-binding</keyword>
<dbReference type="GO" id="GO:0008270">
    <property type="term" value="F:zinc ion binding"/>
    <property type="evidence" value="ECO:0007669"/>
    <property type="project" value="UniProtKB-UniRule"/>
</dbReference>
<comment type="similarity">
    <text evidence="6 7">Belongs to the ClpX chaperone family.</text>
</comment>
<dbReference type="InterPro" id="IPR059188">
    <property type="entry name" value="Znf_CLPX-like"/>
</dbReference>
<evidence type="ECO:0000256" key="3">
    <source>
        <dbReference type="ARBA" id="ARBA00022833"/>
    </source>
</evidence>
<feature type="binding site" evidence="6 7">
    <location>
        <position position="34"/>
    </location>
    <ligand>
        <name>Zn(2+)</name>
        <dbReference type="ChEBI" id="CHEBI:29105"/>
    </ligand>
</feature>
<dbReference type="Proteomes" id="UP000183376">
    <property type="component" value="Chromosome I"/>
</dbReference>
<dbReference type="GO" id="GO:0051082">
    <property type="term" value="F:unfolded protein binding"/>
    <property type="evidence" value="ECO:0007669"/>
    <property type="project" value="UniProtKB-UniRule"/>
</dbReference>
<keyword evidence="10" id="KW-1185">Reference proteome</keyword>
<keyword evidence="9" id="KW-0645">Protease</keyword>
<evidence type="ECO:0000256" key="4">
    <source>
        <dbReference type="ARBA" id="ARBA00022840"/>
    </source>
</evidence>
<dbReference type="FunFam" id="1.10.8.60:FF:000002">
    <property type="entry name" value="ATP-dependent Clp protease ATP-binding subunit ClpX"/>
    <property type="match status" value="1"/>
</dbReference>
<evidence type="ECO:0000259" key="8">
    <source>
        <dbReference type="PROSITE" id="PS51902"/>
    </source>
</evidence>
<dbReference type="InterPro" id="IPR010603">
    <property type="entry name" value="Znf_CppX_C4"/>
</dbReference>
<dbReference type="eggNOG" id="COG1219">
    <property type="taxonomic scope" value="Bacteria"/>
</dbReference>
<evidence type="ECO:0000313" key="10">
    <source>
        <dbReference type="Proteomes" id="UP000183376"/>
    </source>
</evidence>
<dbReference type="PROSITE" id="PS51902">
    <property type="entry name" value="CLPX_ZB"/>
    <property type="match status" value="1"/>
</dbReference>
<evidence type="ECO:0000256" key="7">
    <source>
        <dbReference type="PROSITE-ProRule" id="PRU01250"/>
    </source>
</evidence>
<keyword evidence="2 6" id="KW-0547">Nucleotide-binding</keyword>
<dbReference type="NCBIfam" id="TIGR00382">
    <property type="entry name" value="clpX"/>
    <property type="match status" value="1"/>
</dbReference>
<dbReference type="InterPro" id="IPR004487">
    <property type="entry name" value="Clp_protease_ATP-bd_su_ClpX"/>
</dbReference>
<dbReference type="GO" id="GO:0046983">
    <property type="term" value="F:protein dimerization activity"/>
    <property type="evidence" value="ECO:0007669"/>
    <property type="project" value="UniProtKB-UniRule"/>
</dbReference>
<keyword evidence="5 6" id="KW-0143">Chaperone</keyword>
<dbReference type="GO" id="GO:0005524">
    <property type="term" value="F:ATP binding"/>
    <property type="evidence" value="ECO:0007669"/>
    <property type="project" value="UniProtKB-UniRule"/>
</dbReference>
<accession>A0A1G9RSW9</accession>
<dbReference type="Pfam" id="PF10431">
    <property type="entry name" value="ClpB_D2-small"/>
    <property type="match status" value="1"/>
</dbReference>
<dbReference type="InterPro" id="IPR046425">
    <property type="entry name" value="ClpX_bact"/>
</dbReference>
<comment type="function">
    <text evidence="6">ATP-dependent specificity component of the Clp protease. It directs the protease to specific substrates. Can perform chaperone functions in the absence of ClpP.</text>
</comment>
<dbReference type="PANTHER" id="PTHR48102:SF7">
    <property type="entry name" value="ATP-DEPENDENT CLP PROTEASE ATP-BINDING SUBUNIT CLPX-LIKE, MITOCHONDRIAL"/>
    <property type="match status" value="1"/>
</dbReference>
<dbReference type="PANTHER" id="PTHR48102">
    <property type="entry name" value="ATP-DEPENDENT CLP PROTEASE ATP-BINDING SUBUNIT CLPX-LIKE, MITOCHONDRIAL-RELATED"/>
    <property type="match status" value="1"/>
</dbReference>
<feature type="binding site" evidence="6 7">
    <location>
        <position position="8"/>
    </location>
    <ligand>
        <name>Zn(2+)</name>
        <dbReference type="ChEBI" id="CHEBI:29105"/>
    </ligand>
</feature>
<dbReference type="AlphaFoldDB" id="A0A1G9RSW9"/>
<gene>
    <name evidence="6" type="primary">clpX</name>
    <name evidence="9" type="ORF">SAMN04489726_0651</name>
</gene>
<feature type="binding site" evidence="6">
    <location>
        <begin position="109"/>
        <end position="116"/>
    </location>
    <ligand>
        <name>ATP</name>
        <dbReference type="ChEBI" id="CHEBI:30616"/>
    </ligand>
</feature>
<keyword evidence="3 6" id="KW-0862">Zinc</keyword>
<sequence length="390" mass="42438">MRHDLPKCSFCGKGQEQVRRLIAGPVGVYICDECVGLCNELAAEEDAAPVADAPLPRPRELRERLDEYVIGQEEAKRALSVAVYNHYKRVGSPDSDVELGKSNVLLTGPTGCGKTYLAQTLAKLLDVPFAIADATSLTEAGYVGEDVENILLKLIQAADYDIERAQRGIVYIDEVDKIGRKSENPSVTRDVSGEGVQQALLKILEGTVASVPPQGGRKHPQQELIQIDTTNILFIAAGAFPGLERKTTAPGIGFGARGATEEAEPTTRDLVEFGLIPEFVGRLPVVTAVRPLDRMTLTRVLTEPRNALVRQYQKLFRYDGVELEFARGALPNIAERALSLGTGARAARAVLEELLLPAMYEVPSRDDIAKVLVTRDCEVVLVPRELRATG</sequence>
<dbReference type="SUPFAM" id="SSF52540">
    <property type="entry name" value="P-loop containing nucleoside triphosphate hydrolases"/>
    <property type="match status" value="1"/>
</dbReference>
<dbReference type="GO" id="GO:0009376">
    <property type="term" value="C:HslUV protease complex"/>
    <property type="evidence" value="ECO:0007669"/>
    <property type="project" value="TreeGrafter"/>
</dbReference>
<dbReference type="InterPro" id="IPR003593">
    <property type="entry name" value="AAA+_ATPase"/>
</dbReference>
<dbReference type="SMART" id="SM00382">
    <property type="entry name" value="AAA"/>
    <property type="match status" value="1"/>
</dbReference>
<dbReference type="InterPro" id="IPR050052">
    <property type="entry name" value="ATP-dep_Clp_protease_ClpX"/>
</dbReference>
<protein>
    <recommendedName>
        <fullName evidence="6">ATP-dependent Clp protease ATP-binding subunit ClpX</fullName>
    </recommendedName>
</protein>
<dbReference type="SUPFAM" id="SSF57716">
    <property type="entry name" value="Glucocorticoid receptor-like (DNA-binding domain)"/>
    <property type="match status" value="1"/>
</dbReference>
<dbReference type="SMART" id="SM01086">
    <property type="entry name" value="ClpB_D2-small"/>
    <property type="match status" value="1"/>
</dbReference>
<dbReference type="InterPro" id="IPR027417">
    <property type="entry name" value="P-loop_NTPase"/>
</dbReference>
<dbReference type="InterPro" id="IPR019489">
    <property type="entry name" value="Clp_ATPase_C"/>
</dbReference>
<dbReference type="NCBIfam" id="NF003745">
    <property type="entry name" value="PRK05342.1"/>
    <property type="match status" value="1"/>
</dbReference>